<sequence length="65" mass="7521">NTQNGVHSFKPSLFWHMLVFGLGEMPQPHPDEFQPLWSKFSVTSAQGVARKCFRAKWRNTGWGCR</sequence>
<dbReference type="AlphaFoldDB" id="A0A4Y2R5E4"/>
<proteinExistence type="predicted"/>
<protein>
    <submittedName>
        <fullName evidence="1">Uncharacterized protein</fullName>
    </submittedName>
</protein>
<evidence type="ECO:0000313" key="1">
    <source>
        <dbReference type="EMBL" id="GBN70449.1"/>
    </source>
</evidence>
<gene>
    <name evidence="1" type="ORF">AVEN_29942_1</name>
</gene>
<dbReference type="Proteomes" id="UP000499080">
    <property type="component" value="Unassembled WGS sequence"/>
</dbReference>
<keyword evidence="2" id="KW-1185">Reference proteome</keyword>
<feature type="non-terminal residue" evidence="1">
    <location>
        <position position="1"/>
    </location>
</feature>
<reference evidence="1 2" key="1">
    <citation type="journal article" date="2019" name="Sci. Rep.">
        <title>Orb-weaving spider Araneus ventricosus genome elucidates the spidroin gene catalogue.</title>
        <authorList>
            <person name="Kono N."/>
            <person name="Nakamura H."/>
            <person name="Ohtoshi R."/>
            <person name="Moran D.A.P."/>
            <person name="Shinohara A."/>
            <person name="Yoshida Y."/>
            <person name="Fujiwara M."/>
            <person name="Mori M."/>
            <person name="Tomita M."/>
            <person name="Arakawa K."/>
        </authorList>
    </citation>
    <scope>NUCLEOTIDE SEQUENCE [LARGE SCALE GENOMIC DNA]</scope>
</reference>
<name>A0A4Y2R5E4_ARAVE</name>
<organism evidence="1 2">
    <name type="scientific">Araneus ventricosus</name>
    <name type="common">Orbweaver spider</name>
    <name type="synonym">Epeira ventricosa</name>
    <dbReference type="NCBI Taxonomy" id="182803"/>
    <lineage>
        <taxon>Eukaryota</taxon>
        <taxon>Metazoa</taxon>
        <taxon>Ecdysozoa</taxon>
        <taxon>Arthropoda</taxon>
        <taxon>Chelicerata</taxon>
        <taxon>Arachnida</taxon>
        <taxon>Araneae</taxon>
        <taxon>Araneomorphae</taxon>
        <taxon>Entelegynae</taxon>
        <taxon>Araneoidea</taxon>
        <taxon>Araneidae</taxon>
        <taxon>Araneus</taxon>
    </lineage>
</organism>
<evidence type="ECO:0000313" key="2">
    <source>
        <dbReference type="Proteomes" id="UP000499080"/>
    </source>
</evidence>
<comment type="caution">
    <text evidence="1">The sequence shown here is derived from an EMBL/GenBank/DDBJ whole genome shotgun (WGS) entry which is preliminary data.</text>
</comment>
<dbReference type="EMBL" id="BGPR01142443">
    <property type="protein sequence ID" value="GBN70449.1"/>
    <property type="molecule type" value="Genomic_DNA"/>
</dbReference>
<accession>A0A4Y2R5E4</accession>